<feature type="compositionally biased region" description="Basic and acidic residues" evidence="1">
    <location>
        <begin position="160"/>
        <end position="179"/>
    </location>
</feature>
<feature type="region of interest" description="Disordered" evidence="1">
    <location>
        <begin position="160"/>
        <end position="181"/>
    </location>
</feature>
<evidence type="ECO:0008006" key="5">
    <source>
        <dbReference type="Google" id="ProtNLM"/>
    </source>
</evidence>
<comment type="caution">
    <text evidence="3">The sequence shown here is derived from an EMBL/GenBank/DDBJ whole genome shotgun (WGS) entry which is preliminary data.</text>
</comment>
<organism evidence="3 4">
    <name type="scientific">Goodfellowiella coeruleoviolacea</name>
    <dbReference type="NCBI Taxonomy" id="334858"/>
    <lineage>
        <taxon>Bacteria</taxon>
        <taxon>Bacillati</taxon>
        <taxon>Actinomycetota</taxon>
        <taxon>Actinomycetes</taxon>
        <taxon>Pseudonocardiales</taxon>
        <taxon>Pseudonocardiaceae</taxon>
        <taxon>Goodfellowiella</taxon>
    </lineage>
</organism>
<evidence type="ECO:0000313" key="4">
    <source>
        <dbReference type="Proteomes" id="UP001206128"/>
    </source>
</evidence>
<protein>
    <recommendedName>
        <fullName evidence="5">Cell division protein FtsL</fullName>
    </recommendedName>
</protein>
<feature type="region of interest" description="Disordered" evidence="1">
    <location>
        <begin position="1"/>
        <end position="114"/>
    </location>
</feature>
<evidence type="ECO:0000256" key="1">
    <source>
        <dbReference type="SAM" id="MobiDB-lite"/>
    </source>
</evidence>
<evidence type="ECO:0000313" key="3">
    <source>
        <dbReference type="EMBL" id="MCP2169549.1"/>
    </source>
</evidence>
<evidence type="ECO:0000256" key="2">
    <source>
        <dbReference type="SAM" id="Phobius"/>
    </source>
</evidence>
<feature type="compositionally biased region" description="Basic and acidic residues" evidence="1">
    <location>
        <begin position="73"/>
        <end position="87"/>
    </location>
</feature>
<dbReference type="AlphaFoldDB" id="A0AAE3KKN5"/>
<gene>
    <name evidence="3" type="ORF">LX83_006435</name>
</gene>
<dbReference type="Proteomes" id="UP001206128">
    <property type="component" value="Unassembled WGS sequence"/>
</dbReference>
<accession>A0AAE3KKN5</accession>
<proteinExistence type="predicted"/>
<name>A0AAE3KKN5_9PSEU</name>
<feature type="compositionally biased region" description="Low complexity" evidence="1">
    <location>
        <begin position="230"/>
        <end position="245"/>
    </location>
</feature>
<dbReference type="EMBL" id="JAMTCK010000019">
    <property type="protein sequence ID" value="MCP2169549.1"/>
    <property type="molecule type" value="Genomic_DNA"/>
</dbReference>
<feature type="region of interest" description="Disordered" evidence="1">
    <location>
        <begin position="195"/>
        <end position="245"/>
    </location>
</feature>
<keyword evidence="4" id="KW-1185">Reference proteome</keyword>
<feature type="transmembrane region" description="Helical" evidence="2">
    <location>
        <begin position="125"/>
        <end position="145"/>
    </location>
</feature>
<reference evidence="3" key="1">
    <citation type="submission" date="2022-06" db="EMBL/GenBank/DDBJ databases">
        <title>Genomic Encyclopedia of Archaeal and Bacterial Type Strains, Phase II (KMG-II): from individual species to whole genera.</title>
        <authorList>
            <person name="Goeker M."/>
        </authorList>
    </citation>
    <scope>NUCLEOTIDE SEQUENCE</scope>
    <source>
        <strain evidence="3">DSM 43935</strain>
    </source>
</reference>
<feature type="compositionally biased region" description="Low complexity" evidence="1">
    <location>
        <begin position="50"/>
        <end position="68"/>
    </location>
</feature>
<dbReference type="RefSeq" id="WP_253778453.1">
    <property type="nucleotide sequence ID" value="NZ_JAMTCK010000019.1"/>
</dbReference>
<keyword evidence="2" id="KW-0472">Membrane</keyword>
<keyword evidence="2" id="KW-1133">Transmembrane helix</keyword>
<feature type="compositionally biased region" description="Low complexity" evidence="1">
    <location>
        <begin position="88"/>
        <end position="100"/>
    </location>
</feature>
<sequence length="245" mass="25737">MSAPARWNGPYLPNQTSSTSTRKGTGTRRTGTGGRSAGTSAGRTGGGRGAAHTPARTSTPARTGTATRTRTRSSGERPVRTTADRGRSTSTGRSSAANRAYARRDQRAARTGGAARQRTGVVSKARFVVVVMGLLVVGLVATLWLSTQSVADSLRLQETREHNSELSEQVERLRSEVGRMESPTELAKLAERLGLVPPPDPARLQVAPDGSVTEYGTPTPATAPQPSAPPADQQQQQQQQQSGGG</sequence>
<keyword evidence="2" id="KW-0812">Transmembrane</keyword>
<feature type="compositionally biased region" description="Low complexity" evidence="1">
    <location>
        <begin position="16"/>
        <end position="30"/>
    </location>
</feature>